<organism evidence="2 3">
    <name type="scientific">Pseudoloma neurophilia</name>
    <dbReference type="NCBI Taxonomy" id="146866"/>
    <lineage>
        <taxon>Eukaryota</taxon>
        <taxon>Fungi</taxon>
        <taxon>Fungi incertae sedis</taxon>
        <taxon>Microsporidia</taxon>
        <taxon>Pseudoloma</taxon>
    </lineage>
</organism>
<dbReference type="OrthoDB" id="2290219at2759"/>
<feature type="non-terminal residue" evidence="2">
    <location>
        <position position="1"/>
    </location>
</feature>
<evidence type="ECO:0000313" key="2">
    <source>
        <dbReference type="EMBL" id="KRH94388.1"/>
    </source>
</evidence>
<dbReference type="SUPFAM" id="SSF56672">
    <property type="entry name" value="DNA/RNA polymerases"/>
    <property type="match status" value="1"/>
</dbReference>
<comment type="caution">
    <text evidence="2">The sequence shown here is derived from an EMBL/GenBank/DDBJ whole genome shotgun (WGS) entry which is preliminary data.</text>
</comment>
<dbReference type="InterPro" id="IPR043502">
    <property type="entry name" value="DNA/RNA_pol_sf"/>
</dbReference>
<evidence type="ECO:0000259" key="1">
    <source>
        <dbReference type="Pfam" id="PF17919"/>
    </source>
</evidence>
<name>A0A0R0M4E1_9MICR</name>
<accession>A0A0R0M4E1</accession>
<dbReference type="InterPro" id="IPR041577">
    <property type="entry name" value="RT_RNaseH_2"/>
</dbReference>
<dbReference type="EMBL" id="LGUB01000083">
    <property type="protein sequence ID" value="KRH94388.1"/>
    <property type="molecule type" value="Genomic_DNA"/>
</dbReference>
<reference evidence="2 3" key="1">
    <citation type="submission" date="2015-07" db="EMBL/GenBank/DDBJ databases">
        <title>The genome of Pseudoloma neurophilia, a relevant intracellular parasite of the zebrafish.</title>
        <authorList>
            <person name="Ndikumana S."/>
            <person name="Pelin A."/>
            <person name="Sanders J."/>
            <person name="Corradi N."/>
        </authorList>
    </citation>
    <scope>NUCLEOTIDE SEQUENCE [LARGE SCALE GENOMIC DNA]</scope>
    <source>
        <strain evidence="2 3">MK1</strain>
    </source>
</reference>
<proteinExistence type="predicted"/>
<sequence length="102" mass="11800">LSTRLKPFYDKIKQKKRKIIISDEEMKIIKEINKDLKEKFHLYFPDLNEPFFINTDASETGIGAVLYQTEGIIGYFSKTLNECQMKYSVVGLIGLLDCLFLG</sequence>
<dbReference type="InterPro" id="IPR051320">
    <property type="entry name" value="Viral_Replic_Matur_Polypro"/>
</dbReference>
<dbReference type="PANTHER" id="PTHR33064:SF37">
    <property type="entry name" value="RIBONUCLEASE H"/>
    <property type="match status" value="1"/>
</dbReference>
<dbReference type="VEuPathDB" id="MicrosporidiaDB:M153_2770001065"/>
<gene>
    <name evidence="2" type="ORF">M153_2770001065</name>
</gene>
<dbReference type="Pfam" id="PF17919">
    <property type="entry name" value="RT_RNaseH_2"/>
    <property type="match status" value="1"/>
</dbReference>
<dbReference type="Proteomes" id="UP000051530">
    <property type="component" value="Unassembled WGS sequence"/>
</dbReference>
<dbReference type="PANTHER" id="PTHR33064">
    <property type="entry name" value="POL PROTEIN"/>
    <property type="match status" value="1"/>
</dbReference>
<protein>
    <submittedName>
        <fullName evidence="2">Putative transposable element</fullName>
    </submittedName>
</protein>
<dbReference type="AlphaFoldDB" id="A0A0R0M4E1"/>
<feature type="domain" description="Reverse transcriptase/retrotransposon-derived protein RNase H-like" evidence="1">
    <location>
        <begin position="23"/>
        <end position="90"/>
    </location>
</feature>
<keyword evidence="3" id="KW-1185">Reference proteome</keyword>
<evidence type="ECO:0000313" key="3">
    <source>
        <dbReference type="Proteomes" id="UP000051530"/>
    </source>
</evidence>